<reference evidence="2" key="2">
    <citation type="submission" date="2013-10" db="EMBL/GenBank/DDBJ databases">
        <authorList>
            <person name="Aslett M."/>
        </authorList>
    </citation>
    <scope>NUCLEOTIDE SEQUENCE [LARGE SCALE GENOMIC DNA]</scope>
    <source>
        <strain evidence="2">Houghton</strain>
    </source>
</reference>
<protein>
    <submittedName>
        <fullName evidence="2">Uncharacterized protein</fullName>
    </submittedName>
</protein>
<dbReference type="AlphaFoldDB" id="U6KYG0"/>
<feature type="compositionally biased region" description="Polar residues" evidence="1">
    <location>
        <begin position="17"/>
        <end position="35"/>
    </location>
</feature>
<dbReference type="RefSeq" id="XP_013232693.1">
    <property type="nucleotide sequence ID" value="XM_013377239.1"/>
</dbReference>
<evidence type="ECO:0000313" key="3">
    <source>
        <dbReference type="Proteomes" id="UP000030747"/>
    </source>
</evidence>
<proteinExistence type="predicted"/>
<evidence type="ECO:0000256" key="1">
    <source>
        <dbReference type="SAM" id="MobiDB-lite"/>
    </source>
</evidence>
<dbReference type="EMBL" id="HG675686">
    <property type="protein sequence ID" value="CDJ41943.1"/>
    <property type="molecule type" value="Genomic_DNA"/>
</dbReference>
<gene>
    <name evidence="2" type="ORF">ETH_00023680</name>
</gene>
<keyword evidence="3" id="KW-1185">Reference proteome</keyword>
<dbReference type="VEuPathDB" id="ToxoDB:ETH_00023680"/>
<organism evidence="2 3">
    <name type="scientific">Eimeria tenella</name>
    <name type="common">Coccidian parasite</name>
    <dbReference type="NCBI Taxonomy" id="5802"/>
    <lineage>
        <taxon>Eukaryota</taxon>
        <taxon>Sar</taxon>
        <taxon>Alveolata</taxon>
        <taxon>Apicomplexa</taxon>
        <taxon>Conoidasida</taxon>
        <taxon>Coccidia</taxon>
        <taxon>Eucoccidiorida</taxon>
        <taxon>Eimeriorina</taxon>
        <taxon>Eimeriidae</taxon>
        <taxon>Eimeria</taxon>
    </lineage>
</organism>
<reference evidence="2" key="1">
    <citation type="submission" date="2013-10" db="EMBL/GenBank/DDBJ databases">
        <title>Genomic analysis of the causative agents of coccidiosis in chickens.</title>
        <authorList>
            <person name="Reid A.J."/>
            <person name="Blake D."/>
            <person name="Billington K."/>
            <person name="Browne H."/>
            <person name="Dunn M."/>
            <person name="Hung S."/>
            <person name="Kawahara F."/>
            <person name="Miranda-Saavedra D."/>
            <person name="Mourier T."/>
            <person name="Nagra H."/>
            <person name="Otto T.D."/>
            <person name="Rawlings N."/>
            <person name="Sanchez A."/>
            <person name="Sanders M."/>
            <person name="Subramaniam C."/>
            <person name="Tay Y."/>
            <person name="Dear P."/>
            <person name="Doerig C."/>
            <person name="Gruber A."/>
            <person name="Parkinson J."/>
            <person name="Shirley M."/>
            <person name="Wan K.L."/>
            <person name="Berriman M."/>
            <person name="Tomley F."/>
            <person name="Pain A."/>
        </authorList>
    </citation>
    <scope>NUCLEOTIDE SEQUENCE [LARGE SCALE GENOMIC DNA]</scope>
    <source>
        <strain evidence="2">Houghton</strain>
    </source>
</reference>
<evidence type="ECO:0000313" key="2">
    <source>
        <dbReference type="EMBL" id="CDJ41943.1"/>
    </source>
</evidence>
<name>U6KYG0_EIMTE</name>
<accession>U6KYG0</accession>
<dbReference type="GeneID" id="25253848"/>
<sequence length="185" mass="20379">MPKHPRMRHPPLCLHNVTANADNRGNSAAVQTSPTRRPDLLSARIGPPCEDQTQANQTLWPPYTKNHPTNPEKPARPHSRVLAIVFAILIAQNIGRVASANALLLSKMPHPLLHTLNQCMLSVKRTLLWHICDAVPSKGRITHPSLRSPSHNSTHLLQLNQCKVTCKPGSGNAAYQPHAMTPQKT</sequence>
<feature type="region of interest" description="Disordered" evidence="1">
    <location>
        <begin position="16"/>
        <end position="75"/>
    </location>
</feature>
<dbReference type="Proteomes" id="UP000030747">
    <property type="component" value="Unassembled WGS sequence"/>
</dbReference>